<dbReference type="Pfam" id="PF07047">
    <property type="entry name" value="OPA3"/>
    <property type="match status" value="1"/>
</dbReference>
<dbReference type="AlphaFoldDB" id="A0AAW2HIS1"/>
<dbReference type="GO" id="GO:0019216">
    <property type="term" value="P:regulation of lipid metabolic process"/>
    <property type="evidence" value="ECO:0007669"/>
    <property type="project" value="TreeGrafter"/>
</dbReference>
<feature type="coiled-coil region" evidence="3">
    <location>
        <begin position="117"/>
        <end position="144"/>
    </location>
</feature>
<dbReference type="InterPro" id="IPR010754">
    <property type="entry name" value="OPA3-like"/>
</dbReference>
<evidence type="ECO:0000313" key="4">
    <source>
        <dbReference type="EMBL" id="KAL0269556.1"/>
    </source>
</evidence>
<keyword evidence="2 3" id="KW-0175">Coiled coil</keyword>
<evidence type="ECO:0000256" key="3">
    <source>
        <dbReference type="SAM" id="Coils"/>
    </source>
</evidence>
<name>A0AAW2HIS1_9NEOP</name>
<protein>
    <recommendedName>
        <fullName evidence="5">OPA3-like protein</fullName>
    </recommendedName>
</protein>
<evidence type="ECO:0000256" key="2">
    <source>
        <dbReference type="ARBA" id="ARBA00023054"/>
    </source>
</evidence>
<sequence length="194" mass="22555">MTFPLAKLGFLLMKQLSKPLANFIKNEAKAHPFFRRYFCQSSARAYMWLESGYKRREQRPTLTEEEEVELGANLMGEVILFSLLSVILYMELSRQGDKKASKEKMKADEFSNVVENVSDILDEIDAIKRTLSKLEKKLEDFDAVSDFDVREYIEQAEPHPSEIHFRDYMQHALRKMKAVKHEPLEGVDGDPYSP</sequence>
<comment type="similarity">
    <text evidence="1">Belongs to the OPA3 family.</text>
</comment>
<dbReference type="GO" id="GO:0005739">
    <property type="term" value="C:mitochondrion"/>
    <property type="evidence" value="ECO:0007669"/>
    <property type="project" value="TreeGrafter"/>
</dbReference>
<organism evidence="4">
    <name type="scientific">Menopon gallinae</name>
    <name type="common">poultry shaft louse</name>
    <dbReference type="NCBI Taxonomy" id="328185"/>
    <lineage>
        <taxon>Eukaryota</taxon>
        <taxon>Metazoa</taxon>
        <taxon>Ecdysozoa</taxon>
        <taxon>Arthropoda</taxon>
        <taxon>Hexapoda</taxon>
        <taxon>Insecta</taxon>
        <taxon>Pterygota</taxon>
        <taxon>Neoptera</taxon>
        <taxon>Paraneoptera</taxon>
        <taxon>Psocodea</taxon>
        <taxon>Troctomorpha</taxon>
        <taxon>Phthiraptera</taxon>
        <taxon>Amblycera</taxon>
        <taxon>Menoponidae</taxon>
        <taxon>Menopon</taxon>
    </lineage>
</organism>
<accession>A0AAW2HIS1</accession>
<dbReference type="PANTHER" id="PTHR12499:SF0">
    <property type="entry name" value="OPTIC ATROPHY 3 PROTEIN"/>
    <property type="match status" value="1"/>
</dbReference>
<reference evidence="4" key="1">
    <citation type="journal article" date="2024" name="Gigascience">
        <title>Chromosome-level genome of the poultry shaft louse Menopon gallinae provides insight into the host-switching and adaptive evolution of parasitic lice.</title>
        <authorList>
            <person name="Xu Y."/>
            <person name="Ma L."/>
            <person name="Liu S."/>
            <person name="Liang Y."/>
            <person name="Liu Q."/>
            <person name="He Z."/>
            <person name="Tian L."/>
            <person name="Duan Y."/>
            <person name="Cai W."/>
            <person name="Li H."/>
            <person name="Song F."/>
        </authorList>
    </citation>
    <scope>NUCLEOTIDE SEQUENCE</scope>
    <source>
        <strain evidence="4">Cailab_2023a</strain>
    </source>
</reference>
<gene>
    <name evidence="4" type="ORF">PYX00_007249</name>
</gene>
<comment type="caution">
    <text evidence="4">The sequence shown here is derived from an EMBL/GenBank/DDBJ whole genome shotgun (WGS) entry which is preliminary data.</text>
</comment>
<evidence type="ECO:0000256" key="1">
    <source>
        <dbReference type="ARBA" id="ARBA00007584"/>
    </source>
</evidence>
<evidence type="ECO:0008006" key="5">
    <source>
        <dbReference type="Google" id="ProtNLM"/>
    </source>
</evidence>
<dbReference type="PANTHER" id="PTHR12499">
    <property type="entry name" value="OPTIC ATROPHY 3 PROTEIN OPA3"/>
    <property type="match status" value="1"/>
</dbReference>
<dbReference type="EMBL" id="JARGDH010000004">
    <property type="protein sequence ID" value="KAL0269556.1"/>
    <property type="molecule type" value="Genomic_DNA"/>
</dbReference>
<proteinExistence type="inferred from homology"/>